<proteinExistence type="predicted"/>
<dbReference type="EMBL" id="CP024443">
    <property type="protein sequence ID" value="ATR78819.2"/>
    <property type="molecule type" value="Genomic_DNA"/>
</dbReference>
<dbReference type="AlphaFoldDB" id="A0A2D2LUY1"/>
<protein>
    <submittedName>
        <fullName evidence="1">Uncharacterized protein</fullName>
    </submittedName>
</protein>
<name>A0A2D2LUY1_FAUOS</name>
<gene>
    <name evidence="1" type="ORF">NP7_05825</name>
</gene>
<sequence length="60" mass="7037">MIKWRARILYKVVSECVKNVSILLKKHFLAIFCLETEIIEKVVAKKNKVAKIPPHIADYR</sequence>
<accession>A0A2D2LUY1</accession>
<evidence type="ECO:0000313" key="1">
    <source>
        <dbReference type="EMBL" id="ATR78819.2"/>
    </source>
</evidence>
<organism evidence="1 2">
    <name type="scientific">Faucicola osloensis</name>
    <name type="common">Moraxella osloensis</name>
    <dbReference type="NCBI Taxonomy" id="34062"/>
    <lineage>
        <taxon>Bacteria</taxon>
        <taxon>Pseudomonadati</taxon>
        <taxon>Pseudomonadota</taxon>
        <taxon>Gammaproteobacteria</taxon>
        <taxon>Moraxellales</taxon>
        <taxon>Moraxellaceae</taxon>
        <taxon>Faucicola</taxon>
    </lineage>
</organism>
<evidence type="ECO:0000313" key="2">
    <source>
        <dbReference type="Proteomes" id="UP000229340"/>
    </source>
</evidence>
<dbReference type="Proteomes" id="UP000229340">
    <property type="component" value="Chromosome"/>
</dbReference>
<reference evidence="2" key="1">
    <citation type="submission" date="2017-11" db="EMBL/GenBank/DDBJ databases">
        <title>Complete genome sequence of Moraxella osloensis NP7 isolated from human skin.</title>
        <authorList>
            <person name="Lee K."/>
            <person name="Lim J.Y."/>
            <person name="Hwang I."/>
        </authorList>
    </citation>
    <scope>NUCLEOTIDE SEQUENCE [LARGE SCALE GENOMIC DNA]</scope>
    <source>
        <strain evidence="2">NP7</strain>
    </source>
</reference>